<proteinExistence type="predicted"/>
<dbReference type="PANTHER" id="PTHR46520:SF1">
    <property type="entry name" value="SERINE BETA-LACTAMASE-LIKE PROTEIN LACTB, MITOCHONDRIAL"/>
    <property type="match status" value="1"/>
</dbReference>
<dbReference type="Pfam" id="PF00144">
    <property type="entry name" value="Beta-lactamase"/>
    <property type="match status" value="1"/>
</dbReference>
<accession>A0A3N5Y0I3</accession>
<dbReference type="AlphaFoldDB" id="A0A3N5Y0I3"/>
<feature type="domain" description="Beta-lactamase-related" evidence="1">
    <location>
        <begin position="77"/>
        <end position="397"/>
    </location>
</feature>
<dbReference type="PROSITE" id="PS51257">
    <property type="entry name" value="PROKAR_LIPOPROTEIN"/>
    <property type="match status" value="1"/>
</dbReference>
<dbReference type="Gene3D" id="3.40.710.10">
    <property type="entry name" value="DD-peptidase/beta-lactamase superfamily"/>
    <property type="match status" value="1"/>
</dbReference>
<dbReference type="SUPFAM" id="SSF56601">
    <property type="entry name" value="beta-lactamase/transpeptidase-like"/>
    <property type="match status" value="1"/>
</dbReference>
<comment type="caution">
    <text evidence="2">The sequence shown here is derived from an EMBL/GenBank/DDBJ whole genome shotgun (WGS) entry which is preliminary data.</text>
</comment>
<dbReference type="InterPro" id="IPR001466">
    <property type="entry name" value="Beta-lactam-related"/>
</dbReference>
<evidence type="ECO:0000313" key="2">
    <source>
        <dbReference type="EMBL" id="RPJ66600.1"/>
    </source>
</evidence>
<organism evidence="2 3">
    <name type="scientific">Alteromonas sediminis</name>
    <dbReference type="NCBI Taxonomy" id="2259342"/>
    <lineage>
        <taxon>Bacteria</taxon>
        <taxon>Pseudomonadati</taxon>
        <taxon>Pseudomonadota</taxon>
        <taxon>Gammaproteobacteria</taxon>
        <taxon>Alteromonadales</taxon>
        <taxon>Alteromonadaceae</taxon>
        <taxon>Alteromonas/Salinimonas group</taxon>
        <taxon>Alteromonas</taxon>
    </lineage>
</organism>
<dbReference type="InterPro" id="IPR052794">
    <property type="entry name" value="Mito_Ser_Protease_LACTB"/>
</dbReference>
<dbReference type="OrthoDB" id="5638366at2"/>
<dbReference type="EMBL" id="RPOK01000003">
    <property type="protein sequence ID" value="RPJ66600.1"/>
    <property type="molecule type" value="Genomic_DNA"/>
</dbReference>
<dbReference type="GO" id="GO:0019216">
    <property type="term" value="P:regulation of lipid metabolic process"/>
    <property type="evidence" value="ECO:0007669"/>
    <property type="project" value="TreeGrafter"/>
</dbReference>
<keyword evidence="3" id="KW-1185">Reference proteome</keyword>
<keyword evidence="2" id="KW-0378">Hydrolase</keyword>
<dbReference type="InterPro" id="IPR012338">
    <property type="entry name" value="Beta-lactam/transpept-like"/>
</dbReference>
<protein>
    <submittedName>
        <fullName evidence="2">Class A beta-lactamase-related serine hydrolase</fullName>
    </submittedName>
</protein>
<dbReference type="GO" id="GO:0006508">
    <property type="term" value="P:proteolysis"/>
    <property type="evidence" value="ECO:0007669"/>
    <property type="project" value="TreeGrafter"/>
</dbReference>
<dbReference type="GO" id="GO:0008233">
    <property type="term" value="F:peptidase activity"/>
    <property type="evidence" value="ECO:0007669"/>
    <property type="project" value="TreeGrafter"/>
</dbReference>
<gene>
    <name evidence="2" type="ORF">DRW07_10985</name>
</gene>
<reference evidence="2 3" key="1">
    <citation type="submission" date="2018-11" db="EMBL/GenBank/DDBJ databases">
        <authorList>
            <person name="Ye M.-Q."/>
            <person name="Du Z.-J."/>
        </authorList>
    </citation>
    <scope>NUCLEOTIDE SEQUENCE [LARGE SCALE GENOMIC DNA]</scope>
    <source>
        <strain evidence="2 3">U0105</strain>
    </source>
</reference>
<evidence type="ECO:0000313" key="3">
    <source>
        <dbReference type="Proteomes" id="UP000275281"/>
    </source>
</evidence>
<evidence type="ECO:0000259" key="1">
    <source>
        <dbReference type="Pfam" id="PF00144"/>
    </source>
</evidence>
<dbReference type="PANTHER" id="PTHR46520">
    <property type="entry name" value="SERINE BETA-LACTAMASE-LIKE PROTEIN LACTB, MITOCHONDRIAL"/>
    <property type="match status" value="1"/>
</dbReference>
<sequence length="426" mass="47771">MRKFFAVTFLSVFMVGCSSVSPFYEFYAHRHVVPMLGKDYVEIPDDEPQVQHLSVKSYSGAAETALAMLATHRSNINSPGISAAVAIDGQLVWAGASGWADIAQDKPMSTRSLFRIGSTSKALNASLLARMVDAGSIDLDTPISDYQIGKLNPAWQNITPRHLASHTAGIPHYNQNDDWRGMVRIISLDTHYENVADSVSLFDSSETLFAPGENFEYSSLGTVLLSAVMQEAANKPYQQLMQTQVLNPLDLQYTLPEPSVELRETQTPDLVTFYWHPDYDERRVAEWREVDLSHRLAGGGFISTSSDLVRLGIGFNSSEFISPRTREQFWTPQALNNGEVNEQNYALGWRVRESDFGKDIGTLFHANHGGVSRGAQSWLMVIPQYNMAVAVNINAKTDDFWEFAKVSYDLVKLFLRHRNKLMNEME</sequence>
<name>A0A3N5Y0I3_9ALTE</name>
<dbReference type="Proteomes" id="UP000275281">
    <property type="component" value="Unassembled WGS sequence"/>
</dbReference>
<dbReference type="RefSeq" id="WP_124027958.1">
    <property type="nucleotide sequence ID" value="NZ_JBHRSN010000006.1"/>
</dbReference>